<evidence type="ECO:0000256" key="9">
    <source>
        <dbReference type="ARBA" id="ARBA00023136"/>
    </source>
</evidence>
<dbReference type="EMBL" id="BQKM01000027">
    <property type="protein sequence ID" value="GJN56171.1"/>
    <property type="molecule type" value="Genomic_DNA"/>
</dbReference>
<evidence type="ECO:0000256" key="8">
    <source>
        <dbReference type="ARBA" id="ARBA00022989"/>
    </source>
</evidence>
<keyword evidence="8 10" id="KW-1133">Transmembrane helix</keyword>
<organism evidence="12 14">
    <name type="scientific">Pseudomonas tohonis</name>
    <dbReference type="NCBI Taxonomy" id="2725477"/>
    <lineage>
        <taxon>Bacteria</taxon>
        <taxon>Pseudomonadati</taxon>
        <taxon>Pseudomonadota</taxon>
        <taxon>Gammaproteobacteria</taxon>
        <taxon>Pseudomonadales</taxon>
        <taxon>Pseudomonadaceae</taxon>
        <taxon>Pseudomonas</taxon>
    </lineage>
</organism>
<dbReference type="InterPro" id="IPR004841">
    <property type="entry name" value="AA-permease/SLC12A_dom"/>
</dbReference>
<evidence type="ECO:0000313" key="14">
    <source>
        <dbReference type="Proteomes" id="UP000509383"/>
    </source>
</evidence>
<proteinExistence type="inferred from homology"/>
<keyword evidence="4" id="KW-1003">Cell membrane</keyword>
<feature type="transmembrane region" description="Helical" evidence="10">
    <location>
        <begin position="331"/>
        <end position="352"/>
    </location>
</feature>
<keyword evidence="7" id="KW-0029">Amino-acid transport</keyword>
<name>A0A6J4E2K3_9PSED</name>
<feature type="transmembrane region" description="Helical" evidence="10">
    <location>
        <begin position="123"/>
        <end position="141"/>
    </location>
</feature>
<comment type="similarity">
    <text evidence="2">Belongs to the amino acid-polyamine-organocation (APC) superfamily. Amino acid transporter (AAT) (TC 2.A.3.1) family.</text>
</comment>
<dbReference type="Proteomes" id="UP001054892">
    <property type="component" value="Unassembled WGS sequence"/>
</dbReference>
<dbReference type="InterPro" id="IPR004840">
    <property type="entry name" value="Amino_acid_permease_CS"/>
</dbReference>
<dbReference type="GO" id="GO:0055085">
    <property type="term" value="P:transmembrane transport"/>
    <property type="evidence" value="ECO:0007669"/>
    <property type="project" value="InterPro"/>
</dbReference>
<evidence type="ECO:0000256" key="3">
    <source>
        <dbReference type="ARBA" id="ARBA00022448"/>
    </source>
</evidence>
<dbReference type="PIRSF" id="PIRSF006060">
    <property type="entry name" value="AA_transporter"/>
    <property type="match status" value="1"/>
</dbReference>
<evidence type="ECO:0000313" key="15">
    <source>
        <dbReference type="Proteomes" id="UP001054892"/>
    </source>
</evidence>
<dbReference type="Gene3D" id="1.20.1740.10">
    <property type="entry name" value="Amino acid/polyamine transporter I"/>
    <property type="match status" value="1"/>
</dbReference>
<evidence type="ECO:0000256" key="4">
    <source>
        <dbReference type="ARBA" id="ARBA00022475"/>
    </source>
</evidence>
<feature type="transmembrane region" description="Helical" evidence="10">
    <location>
        <begin position="404"/>
        <end position="423"/>
    </location>
</feature>
<evidence type="ECO:0000259" key="11">
    <source>
        <dbReference type="Pfam" id="PF00324"/>
    </source>
</evidence>
<evidence type="ECO:0000313" key="13">
    <source>
        <dbReference type="EMBL" id="GJN56171.1"/>
    </source>
</evidence>
<feature type="transmembrane region" description="Helical" evidence="10">
    <location>
        <begin position="429"/>
        <end position="446"/>
    </location>
</feature>
<dbReference type="EMBL" id="AP023189">
    <property type="protein sequence ID" value="BCG23982.1"/>
    <property type="molecule type" value="Genomic_DNA"/>
</dbReference>
<gene>
    <name evidence="12" type="ORF">TUM18999_21730</name>
    <name evidence="13" type="ORF">TUM20286_59230</name>
</gene>
<evidence type="ECO:0000256" key="10">
    <source>
        <dbReference type="SAM" id="Phobius"/>
    </source>
</evidence>
<feature type="transmembrane region" description="Helical" evidence="10">
    <location>
        <begin position="202"/>
        <end position="223"/>
    </location>
</feature>
<evidence type="ECO:0000256" key="5">
    <source>
        <dbReference type="ARBA" id="ARBA00022519"/>
    </source>
</evidence>
<dbReference type="PROSITE" id="PS00218">
    <property type="entry name" value="AMINO_ACID_PERMEASE_1"/>
    <property type="match status" value="1"/>
</dbReference>
<evidence type="ECO:0000256" key="1">
    <source>
        <dbReference type="ARBA" id="ARBA00004429"/>
    </source>
</evidence>
<keyword evidence="5" id="KW-0997">Cell inner membrane</keyword>
<feature type="transmembrane region" description="Helical" evidence="10">
    <location>
        <begin position="44"/>
        <end position="61"/>
    </location>
</feature>
<keyword evidence="3" id="KW-0813">Transport</keyword>
<feature type="transmembrane region" description="Helical" evidence="10">
    <location>
        <begin position="153"/>
        <end position="174"/>
    </location>
</feature>
<feature type="domain" description="Amino acid permease/ SLC12A" evidence="11">
    <location>
        <begin position="14"/>
        <end position="445"/>
    </location>
</feature>
<dbReference type="AlphaFoldDB" id="A0A6J4E2K3"/>
<dbReference type="RefSeq" id="WP_173179408.1">
    <property type="nucleotide sequence ID" value="NZ_AP023189.1"/>
</dbReference>
<feature type="transmembrane region" description="Helical" evidence="10">
    <location>
        <begin position="358"/>
        <end position="383"/>
    </location>
</feature>
<evidence type="ECO:0000256" key="2">
    <source>
        <dbReference type="ARBA" id="ARBA00008583"/>
    </source>
</evidence>
<comment type="subcellular location">
    <subcellularLocation>
        <location evidence="1">Cell inner membrane</location>
        <topology evidence="1">Multi-pass membrane protein</topology>
    </subcellularLocation>
</comment>
<dbReference type="GO" id="GO:0006865">
    <property type="term" value="P:amino acid transport"/>
    <property type="evidence" value="ECO:0007669"/>
    <property type="project" value="UniProtKB-KW"/>
</dbReference>
<keyword evidence="9 10" id="KW-0472">Membrane</keyword>
<reference evidence="12 14" key="1">
    <citation type="submission" date="2020-05" db="EMBL/GenBank/DDBJ databases">
        <title>Characterization of novel class B3 metallo-beta-lactamase from novel Pseudomonas species.</title>
        <authorList>
            <person name="Yamada K."/>
            <person name="Aoki K."/>
            <person name="Ishii Y."/>
        </authorList>
    </citation>
    <scope>NUCLEOTIDE SEQUENCE [LARGE SCALE GENOMIC DNA]</scope>
    <source>
        <strain evidence="12 14">TUM18999</strain>
        <strain evidence="13 15">TUM20286</strain>
    </source>
</reference>
<feature type="transmembrane region" description="Helical" evidence="10">
    <location>
        <begin position="244"/>
        <end position="262"/>
    </location>
</feature>
<dbReference type="PANTHER" id="PTHR43495:SF4">
    <property type="entry name" value="AROMATIC AMINO ACID TRANSPORT PROTEIN AROP"/>
    <property type="match status" value="1"/>
</dbReference>
<dbReference type="Pfam" id="PF00324">
    <property type="entry name" value="AA_permease"/>
    <property type="match status" value="1"/>
</dbReference>
<dbReference type="KEGG" id="ptw:TUM18999_21730"/>
<sequence length="462" mass="49942">MQNSTMRRGLNARHIRFMALGSAIGTGLFYGSAAAIQRAGPSVLLAYLIAGAAVYLMMRALGEMAVRTPVAGSFGHYANHYLGRFAGFLTGWTYVFSMLMVCLADVTAFGIYMGLWFPDTPRWVWVLGIVFVIAAINLCNVRVFGELEFWLSLLKVVAIVAMILAGLTVLVFGIRLGDAGGVASFANLWAHGGFFPNGLEGMVASFTIVIFAFGGIEVIGLTAGEAQDPQRMIPKAINSVPLRILLFYVLTLLVLMAIYPWPKIGSQGSPFVQIFSGLGIDAAATLLNLVVISAAISAINSDIFCTGRMLYGMAGNGQAPASFARLSPAGVPWMTVLVMTLALLVGVLLNYLLPNELFLLFASLVTFAVVWVWLMILLSQVAMRRRLDADEVAALRFPVPFWPWGQYLAIAFMLFVFAVMASFPDTRTALYIGGLWLMLLGIAYLMKGPGDEPADAASTLRP</sequence>
<accession>A0A6J4E2K3</accession>
<evidence type="ECO:0000313" key="12">
    <source>
        <dbReference type="EMBL" id="BCG23982.1"/>
    </source>
</evidence>
<dbReference type="Proteomes" id="UP000509383">
    <property type="component" value="Chromosome"/>
</dbReference>
<evidence type="ECO:0000256" key="7">
    <source>
        <dbReference type="ARBA" id="ARBA00022970"/>
    </source>
</evidence>
<dbReference type="GO" id="GO:0005886">
    <property type="term" value="C:plasma membrane"/>
    <property type="evidence" value="ECO:0007669"/>
    <property type="project" value="UniProtKB-SubCell"/>
</dbReference>
<dbReference type="FunFam" id="1.20.1740.10:FF:000001">
    <property type="entry name" value="Amino acid permease"/>
    <property type="match status" value="1"/>
</dbReference>
<protein>
    <submittedName>
        <fullName evidence="12">Permease</fullName>
    </submittedName>
</protein>
<dbReference type="PANTHER" id="PTHR43495">
    <property type="entry name" value="GABA PERMEASE"/>
    <property type="match status" value="1"/>
</dbReference>
<keyword evidence="15" id="KW-1185">Reference proteome</keyword>
<evidence type="ECO:0000256" key="6">
    <source>
        <dbReference type="ARBA" id="ARBA00022692"/>
    </source>
</evidence>
<keyword evidence="6 10" id="KW-0812">Transmembrane</keyword>